<dbReference type="Proteomes" id="UP001314229">
    <property type="component" value="Unassembled WGS sequence"/>
</dbReference>
<dbReference type="InterPro" id="IPR039574">
    <property type="entry name" value="OGFr"/>
</dbReference>
<protein>
    <submittedName>
        <fullName evidence="5">Opioid growth factor receptor-like</fullName>
    </submittedName>
</protein>
<keyword evidence="6" id="KW-1185">Reference proteome</keyword>
<feature type="domain" description="Opioid growth factor receptor (OGFr) conserved" evidence="4">
    <location>
        <begin position="194"/>
        <end position="395"/>
    </location>
</feature>
<dbReference type="GO" id="GO:0016020">
    <property type="term" value="C:membrane"/>
    <property type="evidence" value="ECO:0007669"/>
    <property type="project" value="InterPro"/>
</dbReference>
<evidence type="ECO:0000313" key="6">
    <source>
        <dbReference type="Proteomes" id="UP001314229"/>
    </source>
</evidence>
<accession>A0AAV1NHD3</accession>
<comment type="caution">
    <text evidence="5">The sequence shown here is derived from an EMBL/GenBank/DDBJ whole genome shotgun (WGS) entry which is preliminary data.</text>
</comment>
<organism evidence="5 6">
    <name type="scientific">Scomber scombrus</name>
    <name type="common">Atlantic mackerel</name>
    <name type="synonym">Scomber vernalis</name>
    <dbReference type="NCBI Taxonomy" id="13677"/>
    <lineage>
        <taxon>Eukaryota</taxon>
        <taxon>Metazoa</taxon>
        <taxon>Chordata</taxon>
        <taxon>Craniata</taxon>
        <taxon>Vertebrata</taxon>
        <taxon>Euteleostomi</taxon>
        <taxon>Actinopterygii</taxon>
        <taxon>Neopterygii</taxon>
        <taxon>Teleostei</taxon>
        <taxon>Neoteleostei</taxon>
        <taxon>Acanthomorphata</taxon>
        <taxon>Pelagiaria</taxon>
        <taxon>Scombriformes</taxon>
        <taxon>Scombridae</taxon>
        <taxon>Scomber</taxon>
    </lineage>
</organism>
<sequence>MRTVSLLCYLIISVGTTMAWCFHRACSWLGWLKSRMVFIFRSVGNYAPVLGFALLAIRFRGGRGGKDEPETSAENKPLETSSPEKLQEVYCDDLPKAAAGSEVSHQEPESKEHEDEECNGEEEYRVKTTDEFYCDYDSTWETEESQEGSSKRINRPAPSRHYKFNRFRDAARDMQNYRHDYPNTVQSWRKSAPDGMPNLEFYLGRRTSSPDGALISDFHNQWYGQYDTLEFVHTYIQWLFPLEEPGLNYDAKTLTKAEVMEFRQNAIAKKNLLMSYKLMLDFYGIEMCDEETGQVMRSANWRDRFQNLNSHTHNNLRITRILKCLGTLGFPHYQAPLVHFFLEETLIHEELARVKESALSYFMFAVRDKKQRRELIKFAYLNYEHRDDFVWCPKKIQMKWSKLLKEKHGNKKVDMNLSIGNRKAE</sequence>
<feature type="transmembrane region" description="Helical" evidence="3">
    <location>
        <begin position="35"/>
        <end position="57"/>
    </location>
</feature>
<evidence type="ECO:0000313" key="5">
    <source>
        <dbReference type="EMBL" id="CAK6958398.1"/>
    </source>
</evidence>
<evidence type="ECO:0000259" key="4">
    <source>
        <dbReference type="Pfam" id="PF04664"/>
    </source>
</evidence>
<dbReference type="PANTHER" id="PTHR14015:SF1">
    <property type="entry name" value="OPIOID GROWTH FACTOR RECEPTOR"/>
    <property type="match status" value="1"/>
</dbReference>
<evidence type="ECO:0000256" key="3">
    <source>
        <dbReference type="SAM" id="Phobius"/>
    </source>
</evidence>
<dbReference type="AlphaFoldDB" id="A0AAV1NHD3"/>
<keyword evidence="3" id="KW-1133">Transmembrane helix</keyword>
<feature type="region of interest" description="Disordered" evidence="2">
    <location>
        <begin position="100"/>
        <end position="122"/>
    </location>
</feature>
<proteinExistence type="inferred from homology"/>
<keyword evidence="5" id="KW-0675">Receptor</keyword>
<comment type="similarity">
    <text evidence="1">Belongs to the opioid growth factor receptor family.</text>
</comment>
<gene>
    <name evidence="5" type="ORF">FSCOSCO3_A010901</name>
</gene>
<dbReference type="Pfam" id="PF04664">
    <property type="entry name" value="OGFr_N"/>
    <property type="match status" value="1"/>
</dbReference>
<dbReference type="InterPro" id="IPR006757">
    <property type="entry name" value="OGF_rcpt"/>
</dbReference>
<dbReference type="GO" id="GO:0140625">
    <property type="term" value="F:opioid growth factor receptor activity"/>
    <property type="evidence" value="ECO:0007669"/>
    <property type="project" value="InterPro"/>
</dbReference>
<feature type="compositionally biased region" description="Polar residues" evidence="2">
    <location>
        <begin position="72"/>
        <end position="83"/>
    </location>
</feature>
<evidence type="ECO:0000256" key="1">
    <source>
        <dbReference type="ARBA" id="ARBA00010365"/>
    </source>
</evidence>
<keyword evidence="3" id="KW-0472">Membrane</keyword>
<keyword evidence="3" id="KW-0812">Transmembrane</keyword>
<feature type="compositionally biased region" description="Basic and acidic residues" evidence="2">
    <location>
        <begin position="104"/>
        <end position="113"/>
    </location>
</feature>
<feature type="region of interest" description="Disordered" evidence="2">
    <location>
        <begin position="64"/>
        <end position="83"/>
    </location>
</feature>
<reference evidence="5 6" key="1">
    <citation type="submission" date="2024-01" db="EMBL/GenBank/DDBJ databases">
        <authorList>
            <person name="Alioto T."/>
            <person name="Alioto T."/>
            <person name="Gomez Garrido J."/>
        </authorList>
    </citation>
    <scope>NUCLEOTIDE SEQUENCE [LARGE SCALE GENOMIC DNA]</scope>
</reference>
<name>A0AAV1NHD3_SCOSC</name>
<evidence type="ECO:0000256" key="2">
    <source>
        <dbReference type="SAM" id="MobiDB-lite"/>
    </source>
</evidence>
<dbReference type="EMBL" id="CAWUFR010000033">
    <property type="protein sequence ID" value="CAK6958398.1"/>
    <property type="molecule type" value="Genomic_DNA"/>
</dbReference>
<dbReference type="PANTHER" id="PTHR14015">
    <property type="entry name" value="OPIOID GROWTH FACTOR RECEPTOR OGFR ZETA-TYPE OPIOID RECEPTOR"/>
    <property type="match status" value="1"/>
</dbReference>